<dbReference type="FunCoup" id="E2BFP7">
    <property type="interactions" value="702"/>
</dbReference>
<evidence type="ECO:0000313" key="4">
    <source>
        <dbReference type="EMBL" id="EFN85569.1"/>
    </source>
</evidence>
<dbReference type="InParanoid" id="E2BFP7"/>
<protein>
    <recommendedName>
        <fullName evidence="2">Large ribosomal subunit protein uL10m</fullName>
    </recommendedName>
    <alternativeName>
        <fullName evidence="3">39S ribosomal protein L10, mitochondrial</fullName>
    </alternativeName>
</protein>
<comment type="similarity">
    <text evidence="1">Belongs to the universal ribosomal protein uL10 family.</text>
</comment>
<dbReference type="OrthoDB" id="360689at2759"/>
<dbReference type="AlphaFoldDB" id="E2BFP7"/>
<name>E2BFP7_HARSA</name>
<dbReference type="PANTHER" id="PTHR11560">
    <property type="entry name" value="39S RIBOSOMAL PROTEIN L10, MITOCHONDRIAL"/>
    <property type="match status" value="1"/>
</dbReference>
<keyword evidence="5" id="KW-1185">Reference proteome</keyword>
<dbReference type="SUPFAM" id="SSF160369">
    <property type="entry name" value="Ribosomal protein L10-like"/>
    <property type="match status" value="1"/>
</dbReference>
<reference evidence="4 5" key="1">
    <citation type="journal article" date="2010" name="Science">
        <title>Genomic comparison of the ants Camponotus floridanus and Harpegnathos saltator.</title>
        <authorList>
            <person name="Bonasio R."/>
            <person name="Zhang G."/>
            <person name="Ye C."/>
            <person name="Mutti N.S."/>
            <person name="Fang X."/>
            <person name="Qin N."/>
            <person name="Donahue G."/>
            <person name="Yang P."/>
            <person name="Li Q."/>
            <person name="Li C."/>
            <person name="Zhang P."/>
            <person name="Huang Z."/>
            <person name="Berger S.L."/>
            <person name="Reinberg D."/>
            <person name="Wang J."/>
            <person name="Liebig J."/>
        </authorList>
    </citation>
    <scope>NUCLEOTIDE SEQUENCE [LARGE SCALE GENOMIC DNA]</scope>
    <source>
        <strain evidence="4 5">R22 G/1</strain>
    </source>
</reference>
<dbReference type="EMBL" id="GL448037">
    <property type="protein sequence ID" value="EFN85569.1"/>
    <property type="molecule type" value="Genomic_DNA"/>
</dbReference>
<dbReference type="InterPro" id="IPR047865">
    <property type="entry name" value="Ribosomal_uL10_bac_type"/>
</dbReference>
<evidence type="ECO:0000313" key="5">
    <source>
        <dbReference type="Proteomes" id="UP000008237"/>
    </source>
</evidence>
<dbReference type="Gene3D" id="3.30.70.1730">
    <property type="match status" value="1"/>
</dbReference>
<accession>E2BFP7</accession>
<evidence type="ECO:0000256" key="3">
    <source>
        <dbReference type="ARBA" id="ARBA00035716"/>
    </source>
</evidence>
<keyword evidence="4" id="KW-0689">Ribosomal protein</keyword>
<sequence length="147" mass="16484">MDDMFEFKVLLKKANMYLKRYSSKIMKLALEDSPYAASLPLYSSSFTLVFSPDMNVAAFEKISKKCPSVVLLAGILEGRLLNKENFLRYGKSDLTTSRMHLVQVLQNAGGNNLNQQLTQHQSTLVARLKQISINEAAPDKNEKSVPV</sequence>
<gene>
    <name evidence="4" type="ORF">EAI_09225</name>
</gene>
<dbReference type="GO" id="GO:0005840">
    <property type="term" value="C:ribosome"/>
    <property type="evidence" value="ECO:0007669"/>
    <property type="project" value="UniProtKB-KW"/>
</dbReference>
<proteinExistence type="inferred from homology"/>
<keyword evidence="4" id="KW-0687">Ribonucleoprotein</keyword>
<evidence type="ECO:0000256" key="1">
    <source>
        <dbReference type="ARBA" id="ARBA00008889"/>
    </source>
</evidence>
<organism evidence="5">
    <name type="scientific">Harpegnathos saltator</name>
    <name type="common">Jerdon's jumping ant</name>
    <dbReference type="NCBI Taxonomy" id="610380"/>
    <lineage>
        <taxon>Eukaryota</taxon>
        <taxon>Metazoa</taxon>
        <taxon>Ecdysozoa</taxon>
        <taxon>Arthropoda</taxon>
        <taxon>Hexapoda</taxon>
        <taxon>Insecta</taxon>
        <taxon>Pterygota</taxon>
        <taxon>Neoptera</taxon>
        <taxon>Endopterygota</taxon>
        <taxon>Hymenoptera</taxon>
        <taxon>Apocrita</taxon>
        <taxon>Aculeata</taxon>
        <taxon>Formicoidea</taxon>
        <taxon>Formicidae</taxon>
        <taxon>Ponerinae</taxon>
        <taxon>Ponerini</taxon>
        <taxon>Harpegnathos</taxon>
    </lineage>
</organism>
<dbReference type="InterPro" id="IPR043141">
    <property type="entry name" value="Ribosomal_uL10-like_sf"/>
</dbReference>
<evidence type="ECO:0000256" key="2">
    <source>
        <dbReference type="ARBA" id="ARBA00035707"/>
    </source>
</evidence>
<dbReference type="Proteomes" id="UP000008237">
    <property type="component" value="Unassembled WGS sequence"/>
</dbReference>
<dbReference type="STRING" id="610380.E2BFP7"/>
<dbReference type="OMA" id="RENMIPW"/>